<sequence length="200" mass="21901">MPFLQPTAITALLRFPSAFARLQRAVKARMDGFPFFELRVTVSDGALLSSTRKGKSHFTSPCMKRRSLFSPLKSSPPISSPRSSGKPSSSQNPVNVEAGNESPIILIDTNVAPPSPVCVPVLLLPPPVGTKIIDRFWPEADAEHSDRDEALWKGAPASPVNVLAPPPYHRRSHSADVLSSDVSHSHYTDRRDSLPLRFPF</sequence>
<accession>A0A1B7MZZ1</accession>
<dbReference type="Proteomes" id="UP000092154">
    <property type="component" value="Unassembled WGS sequence"/>
</dbReference>
<evidence type="ECO:0000313" key="3">
    <source>
        <dbReference type="Proteomes" id="UP000092154"/>
    </source>
</evidence>
<keyword evidence="3" id="KW-1185">Reference proteome</keyword>
<dbReference type="OrthoDB" id="2633486at2759"/>
<name>A0A1B7MZZ1_9AGAM</name>
<evidence type="ECO:0000313" key="2">
    <source>
        <dbReference type="EMBL" id="OAX38180.1"/>
    </source>
</evidence>
<feature type="region of interest" description="Disordered" evidence="1">
    <location>
        <begin position="67"/>
        <end position="96"/>
    </location>
</feature>
<protein>
    <submittedName>
        <fullName evidence="2">Uncharacterized protein</fullName>
    </submittedName>
</protein>
<feature type="compositionally biased region" description="Low complexity" evidence="1">
    <location>
        <begin position="68"/>
        <end position="90"/>
    </location>
</feature>
<dbReference type="AlphaFoldDB" id="A0A1B7MZZ1"/>
<evidence type="ECO:0000256" key="1">
    <source>
        <dbReference type="SAM" id="MobiDB-lite"/>
    </source>
</evidence>
<dbReference type="EMBL" id="KV448309">
    <property type="protein sequence ID" value="OAX38180.1"/>
    <property type="molecule type" value="Genomic_DNA"/>
</dbReference>
<proteinExistence type="predicted"/>
<dbReference type="InParanoid" id="A0A1B7MZZ1"/>
<organism evidence="2 3">
    <name type="scientific">Rhizopogon vinicolor AM-OR11-026</name>
    <dbReference type="NCBI Taxonomy" id="1314800"/>
    <lineage>
        <taxon>Eukaryota</taxon>
        <taxon>Fungi</taxon>
        <taxon>Dikarya</taxon>
        <taxon>Basidiomycota</taxon>
        <taxon>Agaricomycotina</taxon>
        <taxon>Agaricomycetes</taxon>
        <taxon>Agaricomycetidae</taxon>
        <taxon>Boletales</taxon>
        <taxon>Suillineae</taxon>
        <taxon>Rhizopogonaceae</taxon>
        <taxon>Rhizopogon</taxon>
    </lineage>
</organism>
<gene>
    <name evidence="2" type="ORF">K503DRAFT_800649</name>
</gene>
<reference evidence="2 3" key="1">
    <citation type="submission" date="2016-06" db="EMBL/GenBank/DDBJ databases">
        <title>Comparative genomics of the ectomycorrhizal sister species Rhizopogon vinicolor and Rhizopogon vesiculosus (Basidiomycota: Boletales) reveals a divergence of the mating type B locus.</title>
        <authorList>
            <consortium name="DOE Joint Genome Institute"/>
            <person name="Mujic A.B."/>
            <person name="Kuo A."/>
            <person name="Tritt A."/>
            <person name="Lipzen A."/>
            <person name="Chen C."/>
            <person name="Johnson J."/>
            <person name="Sharma A."/>
            <person name="Barry K."/>
            <person name="Grigoriev I.V."/>
            <person name="Spatafora J.W."/>
        </authorList>
    </citation>
    <scope>NUCLEOTIDE SEQUENCE [LARGE SCALE GENOMIC DNA]</scope>
    <source>
        <strain evidence="2 3">AM-OR11-026</strain>
    </source>
</reference>